<keyword evidence="1" id="KW-1133">Transmembrane helix</keyword>
<protein>
    <submittedName>
        <fullName evidence="2">Uncharacterized protein</fullName>
    </submittedName>
</protein>
<dbReference type="Proteomes" id="UP000479000">
    <property type="component" value="Unassembled WGS sequence"/>
</dbReference>
<name>A0A6H5HRC9_9HEMI</name>
<dbReference type="EMBL" id="CADCXU010035096">
    <property type="protein sequence ID" value="CAB0020192.1"/>
    <property type="molecule type" value="Genomic_DNA"/>
</dbReference>
<gene>
    <name evidence="2" type="ORF">NTEN_LOCUS23790</name>
</gene>
<sequence>MRKRTIAPTWDGPSGAILHVNWGTFEEQKGFPSPTAEPLQIFPLNIVKRHVLEVRTDPFVPGSHNFTSYFPTKRGVPPSGPAVRQDVISSGRRRKHPSILSPLSSPSDEEVAADIPPYLTFRLSALSSDCQLQFPLRRCKVGLFTSCGPFIVAPIIIHPIQMPVSRS</sequence>
<organism evidence="2 3">
    <name type="scientific">Nesidiocoris tenuis</name>
    <dbReference type="NCBI Taxonomy" id="355587"/>
    <lineage>
        <taxon>Eukaryota</taxon>
        <taxon>Metazoa</taxon>
        <taxon>Ecdysozoa</taxon>
        <taxon>Arthropoda</taxon>
        <taxon>Hexapoda</taxon>
        <taxon>Insecta</taxon>
        <taxon>Pterygota</taxon>
        <taxon>Neoptera</taxon>
        <taxon>Paraneoptera</taxon>
        <taxon>Hemiptera</taxon>
        <taxon>Heteroptera</taxon>
        <taxon>Panheteroptera</taxon>
        <taxon>Cimicomorpha</taxon>
        <taxon>Miridae</taxon>
        <taxon>Dicyphina</taxon>
        <taxon>Nesidiocoris</taxon>
    </lineage>
</organism>
<keyword evidence="3" id="KW-1185">Reference proteome</keyword>
<reference evidence="2 3" key="1">
    <citation type="submission" date="2020-02" db="EMBL/GenBank/DDBJ databases">
        <authorList>
            <person name="Ferguson B K."/>
        </authorList>
    </citation>
    <scope>NUCLEOTIDE SEQUENCE [LARGE SCALE GENOMIC DNA]</scope>
</reference>
<keyword evidence="1" id="KW-0472">Membrane</keyword>
<proteinExistence type="predicted"/>
<dbReference type="AlphaFoldDB" id="A0A6H5HRC9"/>
<evidence type="ECO:0000313" key="3">
    <source>
        <dbReference type="Proteomes" id="UP000479000"/>
    </source>
</evidence>
<feature type="transmembrane region" description="Helical" evidence="1">
    <location>
        <begin position="141"/>
        <end position="160"/>
    </location>
</feature>
<evidence type="ECO:0000313" key="2">
    <source>
        <dbReference type="EMBL" id="CAB0020192.1"/>
    </source>
</evidence>
<accession>A0A6H5HRC9</accession>
<evidence type="ECO:0000256" key="1">
    <source>
        <dbReference type="SAM" id="Phobius"/>
    </source>
</evidence>
<keyword evidence="1" id="KW-0812">Transmembrane</keyword>